<dbReference type="EMBL" id="FR751545">
    <property type="protein sequence ID" value="CBY88557.1"/>
    <property type="molecule type" value="Genomic_DNA"/>
</dbReference>
<dbReference type="Pfam" id="PF02945">
    <property type="entry name" value="Endonuclease_7"/>
    <property type="match status" value="1"/>
</dbReference>
<name>F4N9S9_9CAUD</name>
<proteinExistence type="predicted"/>
<dbReference type="InterPro" id="IPR004211">
    <property type="entry name" value="Endonuclease_7"/>
</dbReference>
<dbReference type="KEGG" id="vg:10894606"/>
<organism evidence="1 2">
    <name type="scientific">Pantoea phage LIMEzero</name>
    <dbReference type="NCBI Taxonomy" id="943335"/>
    <lineage>
        <taxon>Viruses</taxon>
        <taxon>Duplodnaviria</taxon>
        <taxon>Heunggongvirae</taxon>
        <taxon>Uroviricota</taxon>
        <taxon>Caudoviricetes</taxon>
        <taxon>Autographivirales</taxon>
        <taxon>Autoscriptoviridae</taxon>
        <taxon>Stentvirinae</taxon>
        <taxon>Waewaevirus</taxon>
        <taxon>Waewaevirus limezero</taxon>
    </lineage>
</organism>
<protein>
    <recommendedName>
        <fullName evidence="3">Endonuclease</fullName>
    </recommendedName>
</protein>
<evidence type="ECO:0000313" key="1">
    <source>
        <dbReference type="EMBL" id="CBY88557.1"/>
    </source>
</evidence>
<evidence type="ECO:0008006" key="3">
    <source>
        <dbReference type="Google" id="ProtNLM"/>
    </source>
</evidence>
<dbReference type="Gene3D" id="3.40.1800.10">
    <property type="entry name" value="His-Me finger endonucleases"/>
    <property type="match status" value="1"/>
</dbReference>
<keyword evidence="2" id="KW-1185">Reference proteome</keyword>
<dbReference type="Proteomes" id="UP000008465">
    <property type="component" value="Segment"/>
</dbReference>
<evidence type="ECO:0000313" key="2">
    <source>
        <dbReference type="Proteomes" id="UP000008465"/>
    </source>
</evidence>
<dbReference type="OrthoDB" id="27676at10239"/>
<dbReference type="GeneID" id="10894606"/>
<dbReference type="InterPro" id="IPR038563">
    <property type="entry name" value="Endonuclease_7_sf"/>
</dbReference>
<sequence length="98" mass="10885">MVDMKLMVVDHDHSTGEIRGVLCRWCNAQLGKMENAATRAKRNLTPEQWLDNAFQHRKAHTGLMYPTHLTAAEKVAKSAAKRKASAMAKAAAKLKAKQ</sequence>
<dbReference type="RefSeq" id="YP_004539099.1">
    <property type="nucleotide sequence ID" value="NC_015585.1"/>
</dbReference>
<dbReference type="SUPFAM" id="SSF54060">
    <property type="entry name" value="His-Me finger endonucleases"/>
    <property type="match status" value="1"/>
</dbReference>
<dbReference type="InterPro" id="IPR044925">
    <property type="entry name" value="His-Me_finger_sf"/>
</dbReference>
<reference evidence="2" key="1">
    <citation type="journal article" date="2011" name="Appl. Environ. Microbiol.">
        <title>Bacteriophages LIMElight and LIMEzero of Pantoea agglomerans, belonging to the "phiKMV-like viruses".</title>
        <authorList>
            <person name="Adriaenssens E.M."/>
            <person name="Ceyssens P.J."/>
            <person name="Dunon V."/>
            <person name="Ackermann H.W."/>
            <person name="Van Vaerenbergh J."/>
            <person name="Maes M."/>
            <person name="De Proft M."/>
            <person name="Lavigne R."/>
        </authorList>
    </citation>
    <scope>NUCLEOTIDE SEQUENCE [LARGE SCALE GENOMIC DNA]</scope>
</reference>
<accession>F4N9S9</accession>